<sequence>MLIGRNLVMSTFFKLGQKIPKGLHIRMNLETGLTEAKLLDDSQKEEDKSKALLSVPQDPEQEEKINEKAIPKSVLEEAVKNIKDKFRSYNEIKRSLGQLNLTPKIDSEVIADLLRKHKEILSEEKPDKFELLKVIEDLDFLAHQYDNAREFVNQNGFQEIIYKNINSSSSEIRRDTLRLMGSLMQNNVVPKIHALESGAVGILLRLISFDPDSGVKTRALTALSALLRSFPVAQQKFIENGGLTILSNLFEAGDVKIQLKLVTIISDLIIEHHWGVVDMKLTKYYNSFDLTKHVLEHNWCENLNKFLLKLVVTDKDDHDSIEKCLTAMHGLRVHCGGQYNKNLLTMLAQHYQNLGHNGRDDSENEDFGDSVFFNVLKNLCDEILHYAYKNSIKTEL</sequence>
<dbReference type="Proteomes" id="UP000292052">
    <property type="component" value="Unassembled WGS sequence"/>
</dbReference>
<keyword evidence="9" id="KW-0325">Glycoprotein</keyword>
<dbReference type="OrthoDB" id="448649at2759"/>
<dbReference type="GO" id="GO:0000774">
    <property type="term" value="F:adenyl-nucleotide exchange factor activity"/>
    <property type="evidence" value="ECO:0007669"/>
    <property type="project" value="TreeGrafter"/>
</dbReference>
<gene>
    <name evidence="10" type="ORF">BDFB_009809</name>
</gene>
<organism evidence="10 11">
    <name type="scientific">Asbolus verrucosus</name>
    <name type="common">Desert ironclad beetle</name>
    <dbReference type="NCBI Taxonomy" id="1661398"/>
    <lineage>
        <taxon>Eukaryota</taxon>
        <taxon>Metazoa</taxon>
        <taxon>Ecdysozoa</taxon>
        <taxon>Arthropoda</taxon>
        <taxon>Hexapoda</taxon>
        <taxon>Insecta</taxon>
        <taxon>Pterygota</taxon>
        <taxon>Neoptera</taxon>
        <taxon>Endopterygota</taxon>
        <taxon>Coleoptera</taxon>
        <taxon>Polyphaga</taxon>
        <taxon>Cucujiformia</taxon>
        <taxon>Tenebrionidae</taxon>
        <taxon>Pimeliinae</taxon>
        <taxon>Asbolus</taxon>
    </lineage>
</organism>
<proteinExistence type="inferred from homology"/>
<comment type="subcellular location">
    <subcellularLocation>
        <location evidence="1">Endoplasmic reticulum lumen</location>
    </subcellularLocation>
</comment>
<evidence type="ECO:0000256" key="2">
    <source>
        <dbReference type="ARBA" id="ARBA00010588"/>
    </source>
</evidence>
<dbReference type="SUPFAM" id="SSF48371">
    <property type="entry name" value="ARM repeat"/>
    <property type="match status" value="1"/>
</dbReference>
<evidence type="ECO:0000313" key="10">
    <source>
        <dbReference type="EMBL" id="RZB39642.1"/>
    </source>
</evidence>
<dbReference type="InterPro" id="IPR011989">
    <property type="entry name" value="ARM-like"/>
</dbReference>
<comment type="similarity">
    <text evidence="2">Belongs to the SIL1 family.</text>
</comment>
<keyword evidence="8" id="KW-0811">Translocation</keyword>
<keyword evidence="5" id="KW-0732">Signal</keyword>
<evidence type="ECO:0000256" key="5">
    <source>
        <dbReference type="ARBA" id="ARBA00022729"/>
    </source>
</evidence>
<accession>A0A482V8T7</accession>
<dbReference type="GO" id="GO:0015031">
    <property type="term" value="P:protein transport"/>
    <property type="evidence" value="ECO:0007669"/>
    <property type="project" value="UniProtKB-KW"/>
</dbReference>
<dbReference type="PANTHER" id="PTHR19316:SF35">
    <property type="entry name" value="NUCLEOTIDE EXCHANGE FACTOR SIL1"/>
    <property type="match status" value="1"/>
</dbReference>
<evidence type="ECO:0000256" key="7">
    <source>
        <dbReference type="ARBA" id="ARBA00022927"/>
    </source>
</evidence>
<evidence type="ECO:0000256" key="8">
    <source>
        <dbReference type="ARBA" id="ARBA00023010"/>
    </source>
</evidence>
<dbReference type="STRING" id="1661398.A0A482V8T7"/>
<evidence type="ECO:0000256" key="6">
    <source>
        <dbReference type="ARBA" id="ARBA00022824"/>
    </source>
</evidence>
<evidence type="ECO:0000256" key="9">
    <source>
        <dbReference type="ARBA" id="ARBA00023180"/>
    </source>
</evidence>
<comment type="caution">
    <text evidence="10">The sequence shown here is derived from an EMBL/GenBank/DDBJ whole genome shotgun (WGS) entry which is preliminary data.</text>
</comment>
<dbReference type="GO" id="GO:0005788">
    <property type="term" value="C:endoplasmic reticulum lumen"/>
    <property type="evidence" value="ECO:0007669"/>
    <property type="project" value="UniProtKB-SubCell"/>
</dbReference>
<keyword evidence="7" id="KW-0653">Protein transport</keyword>
<evidence type="ECO:0000256" key="3">
    <source>
        <dbReference type="ARBA" id="ARBA00015352"/>
    </source>
</evidence>
<dbReference type="EMBL" id="QDEB01126572">
    <property type="protein sequence ID" value="RZB39642.1"/>
    <property type="molecule type" value="Genomic_DNA"/>
</dbReference>
<dbReference type="AlphaFoldDB" id="A0A482V8T7"/>
<keyword evidence="4" id="KW-0813">Transport</keyword>
<protein>
    <recommendedName>
        <fullName evidence="3">Nucleotide exchange factor SIL1</fullName>
    </recommendedName>
</protein>
<keyword evidence="11" id="KW-1185">Reference proteome</keyword>
<dbReference type="InterPro" id="IPR016024">
    <property type="entry name" value="ARM-type_fold"/>
</dbReference>
<evidence type="ECO:0000256" key="4">
    <source>
        <dbReference type="ARBA" id="ARBA00022448"/>
    </source>
</evidence>
<keyword evidence="6" id="KW-0256">Endoplasmic reticulum</keyword>
<dbReference type="InterPro" id="IPR050693">
    <property type="entry name" value="Hsp70_NEF-Inhibitors"/>
</dbReference>
<name>A0A482V8T7_ASBVE</name>
<evidence type="ECO:0000256" key="1">
    <source>
        <dbReference type="ARBA" id="ARBA00004319"/>
    </source>
</evidence>
<reference evidence="10 11" key="1">
    <citation type="submission" date="2017-03" db="EMBL/GenBank/DDBJ databases">
        <title>Genome of the blue death feigning beetle - Asbolus verrucosus.</title>
        <authorList>
            <person name="Rider S.D."/>
        </authorList>
    </citation>
    <scope>NUCLEOTIDE SEQUENCE [LARGE SCALE GENOMIC DNA]</scope>
    <source>
        <strain evidence="10">Butters</strain>
        <tissue evidence="10">Head and leg muscle</tissue>
    </source>
</reference>
<evidence type="ECO:0000313" key="11">
    <source>
        <dbReference type="Proteomes" id="UP000292052"/>
    </source>
</evidence>
<dbReference type="Gene3D" id="1.25.10.10">
    <property type="entry name" value="Leucine-rich Repeat Variant"/>
    <property type="match status" value="1"/>
</dbReference>
<dbReference type="PANTHER" id="PTHR19316">
    <property type="entry name" value="PROTEIN FOLDING REGULATOR"/>
    <property type="match status" value="1"/>
</dbReference>